<dbReference type="EMBL" id="BDGG01000001">
    <property type="protein sequence ID" value="GAU87441.1"/>
    <property type="molecule type" value="Genomic_DNA"/>
</dbReference>
<evidence type="ECO:0000313" key="2">
    <source>
        <dbReference type="Proteomes" id="UP000186922"/>
    </source>
</evidence>
<name>A0A1D1UD76_RAMVA</name>
<comment type="caution">
    <text evidence="1">The sequence shown here is derived from an EMBL/GenBank/DDBJ whole genome shotgun (WGS) entry which is preliminary data.</text>
</comment>
<evidence type="ECO:0000313" key="1">
    <source>
        <dbReference type="EMBL" id="GAU87441.1"/>
    </source>
</evidence>
<gene>
    <name evidence="1" type="primary">RvY_00278</name>
    <name evidence="1" type="synonym">RvY_00278.2</name>
    <name evidence="1" type="ORF">RvY_00278-2</name>
</gene>
<dbReference type="AlphaFoldDB" id="A0A1D1UD76"/>
<accession>A0A1D1UD76</accession>
<reference evidence="1 2" key="1">
    <citation type="journal article" date="2016" name="Nat. Commun.">
        <title>Extremotolerant tardigrade genome and improved radiotolerance of human cultured cells by tardigrade-unique protein.</title>
        <authorList>
            <person name="Hashimoto T."/>
            <person name="Horikawa D.D."/>
            <person name="Saito Y."/>
            <person name="Kuwahara H."/>
            <person name="Kozuka-Hata H."/>
            <person name="Shin-I T."/>
            <person name="Minakuchi Y."/>
            <person name="Ohishi K."/>
            <person name="Motoyama A."/>
            <person name="Aizu T."/>
            <person name="Enomoto A."/>
            <person name="Kondo K."/>
            <person name="Tanaka S."/>
            <person name="Hara Y."/>
            <person name="Koshikawa S."/>
            <person name="Sagara H."/>
            <person name="Miura T."/>
            <person name="Yokobori S."/>
            <person name="Miyagawa K."/>
            <person name="Suzuki Y."/>
            <person name="Kubo T."/>
            <person name="Oyama M."/>
            <person name="Kohara Y."/>
            <person name="Fujiyama A."/>
            <person name="Arakawa K."/>
            <person name="Katayama T."/>
            <person name="Toyoda A."/>
            <person name="Kunieda T."/>
        </authorList>
    </citation>
    <scope>NUCLEOTIDE SEQUENCE [LARGE SCALE GENOMIC DNA]</scope>
    <source>
        <strain evidence="1 2">YOKOZUNA-1</strain>
    </source>
</reference>
<proteinExistence type="predicted"/>
<sequence>MIPSGPYQPMANTVRIVELVHALIAIYLRLRLPARTLVRGIQTMSSLCLSCYGLSEYCVSTSCRRLLCHNVVLIPFFVERTFLM</sequence>
<keyword evidence="2" id="KW-1185">Reference proteome</keyword>
<dbReference type="Proteomes" id="UP000186922">
    <property type="component" value="Unassembled WGS sequence"/>
</dbReference>
<protein>
    <submittedName>
        <fullName evidence="1">Uncharacterized protein</fullName>
    </submittedName>
</protein>
<organism evidence="1 2">
    <name type="scientific">Ramazzottius varieornatus</name>
    <name type="common">Water bear</name>
    <name type="synonym">Tardigrade</name>
    <dbReference type="NCBI Taxonomy" id="947166"/>
    <lineage>
        <taxon>Eukaryota</taxon>
        <taxon>Metazoa</taxon>
        <taxon>Ecdysozoa</taxon>
        <taxon>Tardigrada</taxon>
        <taxon>Eutardigrada</taxon>
        <taxon>Parachela</taxon>
        <taxon>Hypsibioidea</taxon>
        <taxon>Ramazzottiidae</taxon>
        <taxon>Ramazzottius</taxon>
    </lineage>
</organism>